<dbReference type="EMBL" id="JBIMZQ010000036">
    <property type="protein sequence ID" value="KAL3661392.1"/>
    <property type="molecule type" value="Genomic_DNA"/>
</dbReference>
<evidence type="ECO:0000256" key="4">
    <source>
        <dbReference type="SAM" id="MobiDB-lite"/>
    </source>
</evidence>
<evidence type="ECO:0000313" key="7">
    <source>
        <dbReference type="Proteomes" id="UP001632037"/>
    </source>
</evidence>
<dbReference type="AlphaFoldDB" id="A0ABD3F4I6"/>
<keyword evidence="7" id="KW-1185">Reference proteome</keyword>
<dbReference type="GO" id="GO:0006508">
    <property type="term" value="P:proteolysis"/>
    <property type="evidence" value="ECO:0007669"/>
    <property type="project" value="UniProtKB-KW"/>
</dbReference>
<dbReference type="GO" id="GO:0008233">
    <property type="term" value="F:peptidase activity"/>
    <property type="evidence" value="ECO:0007669"/>
    <property type="project" value="UniProtKB-KW"/>
</dbReference>
<evidence type="ECO:0000259" key="5">
    <source>
        <dbReference type="PROSITE" id="PS50600"/>
    </source>
</evidence>
<dbReference type="SUPFAM" id="SSF54001">
    <property type="entry name" value="Cysteine proteinases"/>
    <property type="match status" value="1"/>
</dbReference>
<sequence length="171" mass="19255">MLYPGETGPDTVLLPLNLTNSHWCCVVVEVNAKRIYYYDPLNQVPYLSAAKAIATHLKISGLNQFDVILQNNPIQFDAYSCGVFVCWMFIRQVVPGPSLDMNANSLARRRFELFYYLLKGRLLFMKTHGDIGNESEEKEPPPAQDEVSKEADEVPPTKSPSNCTQDSELVP</sequence>
<evidence type="ECO:0000256" key="1">
    <source>
        <dbReference type="ARBA" id="ARBA00005234"/>
    </source>
</evidence>
<organism evidence="6 7">
    <name type="scientific">Phytophthora oleae</name>
    <dbReference type="NCBI Taxonomy" id="2107226"/>
    <lineage>
        <taxon>Eukaryota</taxon>
        <taxon>Sar</taxon>
        <taxon>Stramenopiles</taxon>
        <taxon>Oomycota</taxon>
        <taxon>Peronosporomycetes</taxon>
        <taxon>Peronosporales</taxon>
        <taxon>Peronosporaceae</taxon>
        <taxon>Phytophthora</taxon>
    </lineage>
</organism>
<accession>A0ABD3F4I6</accession>
<keyword evidence="2" id="KW-0645">Protease</keyword>
<name>A0ABD3F4I6_9STRA</name>
<reference evidence="6 7" key="1">
    <citation type="submission" date="2024-09" db="EMBL/GenBank/DDBJ databases">
        <title>Genome sequencing and assembly of Phytophthora oleae, isolate VK10A, causative agent of rot of olive drupes.</title>
        <authorList>
            <person name="Conti Taguali S."/>
            <person name="Riolo M."/>
            <person name="La Spada F."/>
            <person name="Cacciola S.O."/>
            <person name="Dionisio G."/>
        </authorList>
    </citation>
    <scope>NUCLEOTIDE SEQUENCE [LARGE SCALE GENOMIC DNA]</scope>
    <source>
        <strain evidence="6 7">VK10A</strain>
    </source>
</reference>
<feature type="domain" description="Ubiquitin-like protease family profile" evidence="5">
    <location>
        <begin position="1"/>
        <end position="92"/>
    </location>
</feature>
<protein>
    <recommendedName>
        <fullName evidence="5">Ubiquitin-like protease family profile domain-containing protein</fullName>
    </recommendedName>
</protein>
<gene>
    <name evidence="6" type="ORF">V7S43_013595</name>
</gene>
<feature type="compositionally biased region" description="Polar residues" evidence="4">
    <location>
        <begin position="159"/>
        <end position="171"/>
    </location>
</feature>
<dbReference type="InterPro" id="IPR038765">
    <property type="entry name" value="Papain-like_cys_pep_sf"/>
</dbReference>
<dbReference type="Pfam" id="PF02902">
    <property type="entry name" value="Peptidase_C48"/>
    <property type="match status" value="1"/>
</dbReference>
<keyword evidence="3" id="KW-0378">Hydrolase</keyword>
<evidence type="ECO:0000256" key="3">
    <source>
        <dbReference type="ARBA" id="ARBA00022801"/>
    </source>
</evidence>
<evidence type="ECO:0000313" key="6">
    <source>
        <dbReference type="EMBL" id="KAL3661392.1"/>
    </source>
</evidence>
<comment type="caution">
    <text evidence="6">The sequence shown here is derived from an EMBL/GenBank/DDBJ whole genome shotgun (WGS) entry which is preliminary data.</text>
</comment>
<comment type="similarity">
    <text evidence="1">Belongs to the peptidase C48 family.</text>
</comment>
<dbReference type="PROSITE" id="PS50600">
    <property type="entry name" value="ULP_PROTEASE"/>
    <property type="match status" value="1"/>
</dbReference>
<dbReference type="Gene3D" id="3.40.395.10">
    <property type="entry name" value="Adenoviral Proteinase, Chain A"/>
    <property type="match status" value="1"/>
</dbReference>
<evidence type="ECO:0000256" key="2">
    <source>
        <dbReference type="ARBA" id="ARBA00022670"/>
    </source>
</evidence>
<proteinExistence type="inferred from homology"/>
<dbReference type="Proteomes" id="UP001632037">
    <property type="component" value="Unassembled WGS sequence"/>
</dbReference>
<feature type="region of interest" description="Disordered" evidence="4">
    <location>
        <begin position="131"/>
        <end position="171"/>
    </location>
</feature>
<dbReference type="InterPro" id="IPR003653">
    <property type="entry name" value="Peptidase_C48_C"/>
</dbReference>